<dbReference type="STRING" id="670386.D3AY40"/>
<dbReference type="InParanoid" id="D3AY40"/>
<feature type="domain" description="Nudix hydrolase" evidence="1">
    <location>
        <begin position="29"/>
        <end position="158"/>
    </location>
</feature>
<organism evidence="2 3">
    <name type="scientific">Heterostelium pallidum (strain ATCC 26659 / Pp 5 / PN500)</name>
    <name type="common">Cellular slime mold</name>
    <name type="synonym">Polysphondylium pallidum</name>
    <dbReference type="NCBI Taxonomy" id="670386"/>
    <lineage>
        <taxon>Eukaryota</taxon>
        <taxon>Amoebozoa</taxon>
        <taxon>Evosea</taxon>
        <taxon>Eumycetozoa</taxon>
        <taxon>Dictyostelia</taxon>
        <taxon>Acytosteliales</taxon>
        <taxon>Acytosteliaceae</taxon>
        <taxon>Heterostelium</taxon>
    </lineage>
</organism>
<comment type="caution">
    <text evidence="2">The sequence shown here is derived from an EMBL/GenBank/DDBJ whole genome shotgun (WGS) entry which is preliminary data.</text>
</comment>
<dbReference type="FunCoup" id="D3AY40">
    <property type="interactions" value="1"/>
</dbReference>
<reference evidence="2 3" key="1">
    <citation type="journal article" date="2011" name="Genome Res.">
        <title>Phylogeny-wide analysis of social amoeba genomes highlights ancient origins for complex intercellular communication.</title>
        <authorList>
            <person name="Heidel A.J."/>
            <person name="Lawal H.M."/>
            <person name="Felder M."/>
            <person name="Schilde C."/>
            <person name="Helps N.R."/>
            <person name="Tunggal B."/>
            <person name="Rivero F."/>
            <person name="John U."/>
            <person name="Schleicher M."/>
            <person name="Eichinger L."/>
            <person name="Platzer M."/>
            <person name="Noegel A.A."/>
            <person name="Schaap P."/>
            <person name="Gloeckner G."/>
        </authorList>
    </citation>
    <scope>NUCLEOTIDE SEQUENCE [LARGE SCALE GENOMIC DNA]</scope>
    <source>
        <strain evidence="3">ATCC 26659 / Pp 5 / PN500</strain>
    </source>
</reference>
<dbReference type="GO" id="GO:0005737">
    <property type="term" value="C:cytoplasm"/>
    <property type="evidence" value="ECO:0007669"/>
    <property type="project" value="TreeGrafter"/>
</dbReference>
<evidence type="ECO:0000313" key="3">
    <source>
        <dbReference type="Proteomes" id="UP000001396"/>
    </source>
</evidence>
<protein>
    <recommendedName>
        <fullName evidence="1">Nudix hydrolase domain-containing protein</fullName>
    </recommendedName>
</protein>
<dbReference type="GO" id="GO:0004452">
    <property type="term" value="F:isopentenyl-diphosphate delta-isomerase activity"/>
    <property type="evidence" value="ECO:0007669"/>
    <property type="project" value="TreeGrafter"/>
</dbReference>
<dbReference type="OMA" id="HIVIHAW"/>
<evidence type="ECO:0000313" key="2">
    <source>
        <dbReference type="EMBL" id="EFA85867.1"/>
    </source>
</evidence>
<keyword evidence="3" id="KW-1185">Reference proteome</keyword>
<dbReference type="InterPro" id="IPR000086">
    <property type="entry name" value="NUDIX_hydrolase_dom"/>
</dbReference>
<gene>
    <name evidence="2" type="ORF">PPL_01099</name>
</gene>
<dbReference type="PROSITE" id="PS51462">
    <property type="entry name" value="NUDIX"/>
    <property type="match status" value="1"/>
</dbReference>
<dbReference type="PANTHER" id="PTHR10885">
    <property type="entry name" value="ISOPENTENYL-DIPHOSPHATE DELTA-ISOMERASE"/>
    <property type="match status" value="1"/>
</dbReference>
<dbReference type="PANTHER" id="PTHR10885:SF20">
    <property type="entry name" value="NUDIX HYDROLASE DOMAIN-CONTAINING PROTEIN"/>
    <property type="match status" value="1"/>
</dbReference>
<dbReference type="GO" id="GO:0009240">
    <property type="term" value="P:isopentenyl diphosphate biosynthetic process"/>
    <property type="evidence" value="ECO:0007669"/>
    <property type="project" value="TreeGrafter"/>
</dbReference>
<dbReference type="Proteomes" id="UP000001396">
    <property type="component" value="Unassembled WGS sequence"/>
</dbReference>
<dbReference type="InterPro" id="IPR015797">
    <property type="entry name" value="NUDIX_hydrolase-like_dom_sf"/>
</dbReference>
<dbReference type="GeneID" id="31356629"/>
<dbReference type="AlphaFoldDB" id="D3AY40"/>
<accession>D3AY40</accession>
<sequence length="182" mass="21340">MVEYIDVINEDGSPAGYSLPRSEIHSKGMWHRVVHVWLVDTEGNLLIQQRSANKESFASYWDISCAGHIEAGMNSIDTAIKELDEELGLHITDASKLEYLFTYNELADVYLYTFSKHMELSEFKLQEEEVQALKWLHYTKLFEMVSRNDPTFVPLKREDQTYEFCDYKKFFETLEKKFPCAN</sequence>
<dbReference type="Gene3D" id="3.90.79.10">
    <property type="entry name" value="Nucleoside Triphosphate Pyrophosphohydrolase"/>
    <property type="match status" value="1"/>
</dbReference>
<name>D3AY40_HETP5</name>
<dbReference type="SUPFAM" id="SSF55811">
    <property type="entry name" value="Nudix"/>
    <property type="match status" value="1"/>
</dbReference>
<dbReference type="Pfam" id="PF00293">
    <property type="entry name" value="NUDIX"/>
    <property type="match status" value="1"/>
</dbReference>
<dbReference type="RefSeq" id="XP_020437973.1">
    <property type="nucleotide sequence ID" value="XM_020572115.1"/>
</dbReference>
<dbReference type="CDD" id="cd04692">
    <property type="entry name" value="NUDIX_Hydrolase"/>
    <property type="match status" value="1"/>
</dbReference>
<proteinExistence type="predicted"/>
<evidence type="ECO:0000259" key="1">
    <source>
        <dbReference type="PROSITE" id="PS51462"/>
    </source>
</evidence>
<dbReference type="EMBL" id="ADBJ01000004">
    <property type="protein sequence ID" value="EFA85867.1"/>
    <property type="molecule type" value="Genomic_DNA"/>
</dbReference>